<accession>A0A4Z1NKU1</accession>
<name>A0A4Z1NKU1_9PEZI</name>
<gene>
    <name evidence="1" type="ORF">E6O75_ATG10181</name>
</gene>
<dbReference type="Proteomes" id="UP000298493">
    <property type="component" value="Unassembled WGS sequence"/>
</dbReference>
<dbReference type="AlphaFoldDB" id="A0A4Z1NKU1"/>
<reference evidence="1 2" key="1">
    <citation type="submission" date="2019-04" db="EMBL/GenBank/DDBJ databases">
        <title>High contiguity whole genome sequence and gene annotation resource for two Venturia nashicola isolates.</title>
        <authorList>
            <person name="Prokchorchik M."/>
            <person name="Won K."/>
            <person name="Lee Y."/>
            <person name="Choi E.D."/>
            <person name="Segonzac C."/>
            <person name="Sohn K.H."/>
        </authorList>
    </citation>
    <scope>NUCLEOTIDE SEQUENCE [LARGE SCALE GENOMIC DNA]</scope>
    <source>
        <strain evidence="1 2">PRI2</strain>
    </source>
</reference>
<evidence type="ECO:0000313" key="1">
    <source>
        <dbReference type="EMBL" id="TID13321.1"/>
    </source>
</evidence>
<organism evidence="1 2">
    <name type="scientific">Venturia nashicola</name>
    <dbReference type="NCBI Taxonomy" id="86259"/>
    <lineage>
        <taxon>Eukaryota</taxon>
        <taxon>Fungi</taxon>
        <taxon>Dikarya</taxon>
        <taxon>Ascomycota</taxon>
        <taxon>Pezizomycotina</taxon>
        <taxon>Dothideomycetes</taxon>
        <taxon>Pleosporomycetidae</taxon>
        <taxon>Venturiales</taxon>
        <taxon>Venturiaceae</taxon>
        <taxon>Venturia</taxon>
    </lineage>
</organism>
<sequence length="74" mass="8595">MHVSCCFKKVKVDWNRKSVTTRPISYGGSEMQSCVRPRLRWLERVAVRKVYFVLFSELLSVKIAVGLSQESFRA</sequence>
<proteinExistence type="predicted"/>
<protein>
    <submittedName>
        <fullName evidence="1">Uncharacterized protein</fullName>
    </submittedName>
</protein>
<evidence type="ECO:0000313" key="2">
    <source>
        <dbReference type="Proteomes" id="UP000298493"/>
    </source>
</evidence>
<keyword evidence="2" id="KW-1185">Reference proteome</keyword>
<comment type="caution">
    <text evidence="1">The sequence shown here is derived from an EMBL/GenBank/DDBJ whole genome shotgun (WGS) entry which is preliminary data.</text>
</comment>
<dbReference type="EMBL" id="SNSC02000027">
    <property type="protein sequence ID" value="TID13321.1"/>
    <property type="molecule type" value="Genomic_DNA"/>
</dbReference>